<evidence type="ECO:0000313" key="1">
    <source>
        <dbReference type="EMBL" id="RDI75756.1"/>
    </source>
</evidence>
<dbReference type="RefSeq" id="WP_114794648.1">
    <property type="nucleotide sequence ID" value="NZ_QQZY01000001.1"/>
</dbReference>
<dbReference type="Proteomes" id="UP000254134">
    <property type="component" value="Unassembled WGS sequence"/>
</dbReference>
<dbReference type="InterPro" id="IPR000014">
    <property type="entry name" value="PAS"/>
</dbReference>
<sequence length="147" mass="15883">MPVYICPNCKNRSVDVDGFEGLTGSAQPQCRRCGFGFVFQLLEDFYPAPSTGFLVCDADARVLAVGRGVFELTGWHDADLMGQDVATALSLSDGEAIEVVREWGVRKLGQELDLVTRAGIRKPVTVDLFPAYDDDGGLLVGLTPRTA</sequence>
<dbReference type="SUPFAM" id="SSF55785">
    <property type="entry name" value="PYP-like sensor domain (PAS domain)"/>
    <property type="match status" value="1"/>
</dbReference>
<dbReference type="EMBL" id="QQZY01000001">
    <property type="protein sequence ID" value="RDI75756.1"/>
    <property type="molecule type" value="Genomic_DNA"/>
</dbReference>
<organism evidence="1 2">
    <name type="scientific">Gaiella occulta</name>
    <dbReference type="NCBI Taxonomy" id="1002870"/>
    <lineage>
        <taxon>Bacteria</taxon>
        <taxon>Bacillati</taxon>
        <taxon>Actinomycetota</taxon>
        <taxon>Thermoleophilia</taxon>
        <taxon>Gaiellales</taxon>
        <taxon>Gaiellaceae</taxon>
        <taxon>Gaiella</taxon>
    </lineage>
</organism>
<dbReference type="AlphaFoldDB" id="A0A7M2Z028"/>
<evidence type="ECO:0008006" key="3">
    <source>
        <dbReference type="Google" id="ProtNLM"/>
    </source>
</evidence>
<dbReference type="CDD" id="cd00130">
    <property type="entry name" value="PAS"/>
    <property type="match status" value="1"/>
</dbReference>
<protein>
    <recommendedName>
        <fullName evidence="3">PAS domain-containing protein</fullName>
    </recommendedName>
</protein>
<accession>A0A7M2Z028</accession>
<reference evidence="2" key="2">
    <citation type="journal article" date="2019" name="MicrobiologyOpen">
        <title>High-quality draft genome sequence of Gaiella occulta isolated from a 150 meter deep mineral water borehole and comparison with the genome sequences of other deep-branching lineages of the phylum Actinobacteria.</title>
        <authorList>
            <person name="Severino R."/>
            <person name="Froufe H.J.C."/>
            <person name="Barroso C."/>
            <person name="Albuquerque L."/>
            <person name="Lobo-da-Cunha A."/>
            <person name="da Costa M.S."/>
            <person name="Egas C."/>
        </authorList>
    </citation>
    <scope>NUCLEOTIDE SEQUENCE [LARGE SCALE GENOMIC DNA]</scope>
    <source>
        <strain evidence="2">F2-233</strain>
    </source>
</reference>
<dbReference type="OrthoDB" id="5242988at2"/>
<keyword evidence="2" id="KW-1185">Reference proteome</keyword>
<comment type="caution">
    <text evidence="1">The sequence shown here is derived from an EMBL/GenBank/DDBJ whole genome shotgun (WGS) entry which is preliminary data.</text>
</comment>
<proteinExistence type="predicted"/>
<evidence type="ECO:0000313" key="2">
    <source>
        <dbReference type="Proteomes" id="UP000254134"/>
    </source>
</evidence>
<dbReference type="Gene3D" id="3.30.450.20">
    <property type="entry name" value="PAS domain"/>
    <property type="match status" value="1"/>
</dbReference>
<reference evidence="1 2" key="1">
    <citation type="submission" date="2018-07" db="EMBL/GenBank/DDBJ databases">
        <title>High-quality-draft genome sequence of Gaiella occulta.</title>
        <authorList>
            <person name="Severino R."/>
            <person name="Froufe H.J.C."/>
            <person name="Rainey F.A."/>
            <person name="Barroso C."/>
            <person name="Albuquerque L."/>
            <person name="Lobo-Da-Cunha A."/>
            <person name="Da Costa M.S."/>
            <person name="Egas C."/>
        </authorList>
    </citation>
    <scope>NUCLEOTIDE SEQUENCE [LARGE SCALE GENOMIC DNA]</scope>
    <source>
        <strain evidence="1 2">F2-233</strain>
    </source>
</reference>
<gene>
    <name evidence="1" type="ORF">Gocc_0175</name>
</gene>
<name>A0A7M2Z028_9ACTN</name>
<dbReference type="InterPro" id="IPR035965">
    <property type="entry name" value="PAS-like_dom_sf"/>
</dbReference>